<gene>
    <name evidence="1" type="ORF">EYH45_05900</name>
</gene>
<dbReference type="InterPro" id="IPR027417">
    <property type="entry name" value="P-loop_NTPase"/>
</dbReference>
<reference evidence="1" key="1">
    <citation type="journal article" date="2020" name="ISME J.">
        <title>Gammaproteobacteria mediating utilization of methyl-, sulfur- and petroleum organic compounds in deep ocean hydrothermal plumes.</title>
        <authorList>
            <person name="Zhou Z."/>
            <person name="Liu Y."/>
            <person name="Pan J."/>
            <person name="Cron B.R."/>
            <person name="Toner B.M."/>
            <person name="Anantharaman K."/>
            <person name="Breier J.A."/>
            <person name="Dick G.J."/>
            <person name="Li M."/>
        </authorList>
    </citation>
    <scope>NUCLEOTIDE SEQUENCE</scope>
    <source>
        <strain evidence="1">SZUA-1515</strain>
    </source>
</reference>
<comment type="caution">
    <text evidence="1">The sequence shown here is derived from an EMBL/GenBank/DDBJ whole genome shotgun (WGS) entry which is preliminary data.</text>
</comment>
<keyword evidence="1" id="KW-0418">Kinase</keyword>
<sequence length="195" mass="22637">MIDMREKVVVCISGFAATGKSTVGRRLAKNLGLRYISGGDALKSIAVEMGYRPGGKDWWEREQGLKFLAKRGEDPSFDRRVDEKLMEMALEGDVVIDSWVLPWLLDRERSYNIWLNASEEARAERMARRSGLSRKKALEILRQRDRESSEIYKKLYGIELGRDFKPFHLVVDTTLLSEEQVYRVVEGCVRRFFRI</sequence>
<accession>A0A833ECB1</accession>
<dbReference type="Gene3D" id="3.40.50.300">
    <property type="entry name" value="P-loop containing nucleotide triphosphate hydrolases"/>
    <property type="match status" value="1"/>
</dbReference>
<dbReference type="AlphaFoldDB" id="A0A833ECB1"/>
<organism evidence="1 2">
    <name type="scientific">Caldiarchaeum subterraneum</name>
    <dbReference type="NCBI Taxonomy" id="311458"/>
    <lineage>
        <taxon>Archaea</taxon>
        <taxon>Nitrososphaerota</taxon>
        <taxon>Candidatus Caldarchaeales</taxon>
        <taxon>Candidatus Caldarchaeaceae</taxon>
        <taxon>Candidatus Caldarchaeum</taxon>
    </lineage>
</organism>
<evidence type="ECO:0000313" key="2">
    <source>
        <dbReference type="Proteomes" id="UP000608579"/>
    </source>
</evidence>
<dbReference type="Pfam" id="PF13189">
    <property type="entry name" value="Cytidylate_kin2"/>
    <property type="match status" value="1"/>
</dbReference>
<protein>
    <submittedName>
        <fullName evidence="1">Cytidylate kinase</fullName>
    </submittedName>
</protein>
<keyword evidence="1" id="KW-0808">Transferase</keyword>
<dbReference type="Proteomes" id="UP000608579">
    <property type="component" value="Unassembled WGS sequence"/>
</dbReference>
<dbReference type="SUPFAM" id="SSF52540">
    <property type="entry name" value="P-loop containing nucleoside triphosphate hydrolases"/>
    <property type="match status" value="1"/>
</dbReference>
<dbReference type="EMBL" id="DQVM01000113">
    <property type="protein sequence ID" value="HIQ30079.1"/>
    <property type="molecule type" value="Genomic_DNA"/>
</dbReference>
<proteinExistence type="predicted"/>
<name>A0A833ECB1_CALS0</name>
<evidence type="ECO:0000313" key="1">
    <source>
        <dbReference type="EMBL" id="HIQ30079.1"/>
    </source>
</evidence>
<dbReference type="GO" id="GO:0016301">
    <property type="term" value="F:kinase activity"/>
    <property type="evidence" value="ECO:0007669"/>
    <property type="project" value="UniProtKB-KW"/>
</dbReference>